<evidence type="ECO:0000256" key="2">
    <source>
        <dbReference type="SAM" id="MobiDB-lite"/>
    </source>
</evidence>
<dbReference type="OrthoDB" id="8035982at2759"/>
<feature type="compositionally biased region" description="Basic residues" evidence="2">
    <location>
        <begin position="621"/>
        <end position="644"/>
    </location>
</feature>
<evidence type="ECO:0000256" key="1">
    <source>
        <dbReference type="SAM" id="Coils"/>
    </source>
</evidence>
<feature type="signal peptide" evidence="3">
    <location>
        <begin position="1"/>
        <end position="22"/>
    </location>
</feature>
<organism evidence="4 5">
    <name type="scientific">Ceutorhynchus assimilis</name>
    <name type="common">cabbage seed weevil</name>
    <dbReference type="NCBI Taxonomy" id="467358"/>
    <lineage>
        <taxon>Eukaryota</taxon>
        <taxon>Metazoa</taxon>
        <taxon>Ecdysozoa</taxon>
        <taxon>Arthropoda</taxon>
        <taxon>Hexapoda</taxon>
        <taxon>Insecta</taxon>
        <taxon>Pterygota</taxon>
        <taxon>Neoptera</taxon>
        <taxon>Endopterygota</taxon>
        <taxon>Coleoptera</taxon>
        <taxon>Polyphaga</taxon>
        <taxon>Cucujiformia</taxon>
        <taxon>Curculionidae</taxon>
        <taxon>Ceutorhynchinae</taxon>
        <taxon>Ceutorhynchus</taxon>
    </lineage>
</organism>
<feature type="compositionally biased region" description="Basic and acidic residues" evidence="2">
    <location>
        <begin position="896"/>
        <end position="908"/>
    </location>
</feature>
<feature type="compositionally biased region" description="Basic and acidic residues" evidence="2">
    <location>
        <begin position="595"/>
        <end position="620"/>
    </location>
</feature>
<feature type="region of interest" description="Disordered" evidence="2">
    <location>
        <begin position="565"/>
        <end position="644"/>
    </location>
</feature>
<sequence length="1427" mass="163705">MLKISLQSIVLILLLQLSIVKTKDLLRLFRPKPDLPQELNDFLTDVQEHKKDFAFIRNVARNQRKHEQRLRENHRLFKEDSQENLITENPFDDKNHFDNLQSKQHFSNDILGYDKPTYSDEKYSKFIHSPVRLPRNMEDNYLDQHVQLHSNAVNGNIKRSGQKYPNNMVHTEQKNKYHTGYIVGMNEDDGYIDKNTGLKEKREVKKKKREVEINIKTDGKLVKHVEEDQNGPKSIVLTIKSDNDNSKLESPEATTECPDINITPSLEQSNHILKNENPDLGPSNSKTIPSLTAIKKVGVPLSSVLEQQDINNRKKIHEMSNYQDLKLKLKLNKHNEFRPKLNSEDIEQPETNNPNFDQGIDIAQSNMNSFENIEEKPLFLFGPDLDMDKQHNKNQFETVQSLVLENTVVTTDGSQIPIETQSGIKKKRNYYDNVYDGEEAQPNSNAKSTEVDYSEPLNQPLSVLDMPVVLNQENSLPEFVDQESTIDPAIVSIITTESILDVQVPILSLSSEQFSQTKSSEEIGKAVVDEIEKAEEIAEKSREDGRNEGIENINEEQCLECHNEKSTKKKHHREHKHKQTHNGKKREVKMHHQKAKEIKNAAGNKKDNLKDEHSDKDALRDRKHLPALPKYKRKWLRQHQKKRVGRETDYYDLNKYYDSPDNAFDFIPSYNKRKLKSADYEFDPHLIPDIGNHQKDFKNLVEHPKAGKIKIILPRKKYKSESDYEDEEVPITSSPSKKVPSKKTRNRFGVDPGITTEDNDDDYDYADLSSDAEDEDDDIGYEEEEIKGADNLDIEEAIGHNNKNEHEDDRLNFNNQKRLLPDVINSEHTTIAKKVRIYSDNLDKVLMEAKDDLTANAHAHGGGRQKKKKKGERKKKSKNQKGKKTLGNKRRKRKLSTREGNNEAKLEPKPLTNQQKQDIFLRNNPEFQRWPRFVQNDNQYHKLMRERALNNQQRLKGKNQLNNQYSPNEYFVVPRAEFKREETSVSTVVTTTTESEATSSTPEEINLKTDEASTMLETTLEGAGNTALIQAAQDIIQSANPDLFDNTERASTNYYFTTISDDLTLNTQCDQYHKDDEITPCPEESATHCPATITSVLPLIPESKTQSFNVSKDEFLDLNDIVAGTLPRHIASHSLSMARGNIRQGLKRSQLNMNLVIPHFNSSAATGEILNEMNSLMLKLKYHTVCQALPANLYMYVKLITKNEMDDPMGKLKEMDDIDFDEHQSTYMFHSGQNEKIQDNEQTLKELLNKYNNLPQECKERAEPVREYIVSHLAMIEHMTGKKGELTPRGEVTEFPGSGGNSSETKPKVKKAIHSSNFEDASDLDTQMMEEGLKNRNAGANKIIEDLSKVGIKKREVEESITHISTSTSQQYGKLANAVRNVRNIRQVLKRINQIYGKPKPGDDNKQVKLLAENEENGFESPQVINL</sequence>
<accession>A0A9N9MPB6</accession>
<feature type="compositionally biased region" description="Basic residues" evidence="2">
    <location>
        <begin position="861"/>
        <end position="895"/>
    </location>
</feature>
<feature type="region of interest" description="Disordered" evidence="2">
    <location>
        <begin position="721"/>
        <end position="778"/>
    </location>
</feature>
<protein>
    <submittedName>
        <fullName evidence="4">Uncharacterized protein</fullName>
    </submittedName>
</protein>
<reference evidence="4" key="1">
    <citation type="submission" date="2022-01" db="EMBL/GenBank/DDBJ databases">
        <authorList>
            <person name="King R."/>
        </authorList>
    </citation>
    <scope>NUCLEOTIDE SEQUENCE</scope>
</reference>
<dbReference type="Proteomes" id="UP001152799">
    <property type="component" value="Chromosome 2"/>
</dbReference>
<keyword evidence="5" id="KW-1185">Reference proteome</keyword>
<gene>
    <name evidence="4" type="ORF">CEUTPL_LOCUS4943</name>
</gene>
<keyword evidence="3" id="KW-0732">Signal</keyword>
<evidence type="ECO:0000256" key="3">
    <source>
        <dbReference type="SAM" id="SignalP"/>
    </source>
</evidence>
<feature type="region of interest" description="Disordered" evidence="2">
    <location>
        <begin position="1285"/>
        <end position="1307"/>
    </location>
</feature>
<proteinExistence type="predicted"/>
<feature type="coiled-coil region" evidence="1">
    <location>
        <begin position="1230"/>
        <end position="1257"/>
    </location>
</feature>
<evidence type="ECO:0000313" key="4">
    <source>
        <dbReference type="EMBL" id="CAG9764303.1"/>
    </source>
</evidence>
<feature type="region of interest" description="Disordered" evidence="2">
    <location>
        <begin position="854"/>
        <end position="917"/>
    </location>
</feature>
<feature type="chain" id="PRO_5040473249" evidence="3">
    <location>
        <begin position="23"/>
        <end position="1427"/>
    </location>
</feature>
<dbReference type="EMBL" id="OU892278">
    <property type="protein sequence ID" value="CAG9764303.1"/>
    <property type="molecule type" value="Genomic_DNA"/>
</dbReference>
<keyword evidence="1" id="KW-0175">Coiled coil</keyword>
<name>A0A9N9MPB6_9CUCU</name>
<feature type="compositionally biased region" description="Acidic residues" evidence="2">
    <location>
        <begin position="757"/>
        <end position="778"/>
    </location>
</feature>
<feature type="compositionally biased region" description="Basic residues" evidence="2">
    <location>
        <begin position="567"/>
        <end position="594"/>
    </location>
</feature>
<evidence type="ECO:0000313" key="5">
    <source>
        <dbReference type="Proteomes" id="UP001152799"/>
    </source>
</evidence>